<evidence type="ECO:0000313" key="9">
    <source>
        <dbReference type="EMBL" id="CAD7232419.1"/>
    </source>
</evidence>
<comment type="caution">
    <text evidence="8">Lacks conserved residue(s) required for the propagation of feature annotation.</text>
</comment>
<keyword evidence="8" id="KW-0333">Golgi apparatus</keyword>
<evidence type="ECO:0000256" key="5">
    <source>
        <dbReference type="ARBA" id="ARBA00022824"/>
    </source>
</evidence>
<evidence type="ECO:0000256" key="8">
    <source>
        <dbReference type="RuleBase" id="RU367002"/>
    </source>
</evidence>
<comment type="subunit">
    <text evidence="3">Component of the ER membrane protein complex (EMC).</text>
</comment>
<keyword evidence="5 8" id="KW-0256">Endoplasmic reticulum</keyword>
<comment type="subcellular location">
    <subcellularLocation>
        <location evidence="1">Endoplasmic reticulum membrane</location>
        <topology evidence="1">Multi-pass membrane protein</topology>
    </subcellularLocation>
    <subcellularLocation>
        <location evidence="8">Golgi apparatus membrane</location>
        <topology evidence="8">Multi-pass membrane protein</topology>
    </subcellularLocation>
    <subcellularLocation>
        <location evidence="8">Early endosome membrane</location>
        <topology evidence="8">Multi-pass membrane protein</topology>
    </subcellularLocation>
</comment>
<organism evidence="9">
    <name type="scientific">Cyprideis torosa</name>
    <dbReference type="NCBI Taxonomy" id="163714"/>
    <lineage>
        <taxon>Eukaryota</taxon>
        <taxon>Metazoa</taxon>
        <taxon>Ecdysozoa</taxon>
        <taxon>Arthropoda</taxon>
        <taxon>Crustacea</taxon>
        <taxon>Oligostraca</taxon>
        <taxon>Ostracoda</taxon>
        <taxon>Podocopa</taxon>
        <taxon>Podocopida</taxon>
        <taxon>Cytherocopina</taxon>
        <taxon>Cytheroidea</taxon>
        <taxon>Cytherideidae</taxon>
        <taxon>Cyprideis</taxon>
    </lineage>
</organism>
<keyword evidence="4 8" id="KW-0812">Transmembrane</keyword>
<dbReference type="GO" id="GO:0000139">
    <property type="term" value="C:Golgi membrane"/>
    <property type="evidence" value="ECO:0007669"/>
    <property type="project" value="UniProtKB-SubCell"/>
</dbReference>
<evidence type="ECO:0000256" key="6">
    <source>
        <dbReference type="ARBA" id="ARBA00022989"/>
    </source>
</evidence>
<keyword evidence="6 8" id="KW-1133">Transmembrane helix</keyword>
<dbReference type="EMBL" id="OB664638">
    <property type="protein sequence ID" value="CAD7232419.1"/>
    <property type="molecule type" value="Genomic_DNA"/>
</dbReference>
<dbReference type="GO" id="GO:0022890">
    <property type="term" value="F:inorganic cation transmembrane transporter activity"/>
    <property type="evidence" value="ECO:0007669"/>
    <property type="project" value="TreeGrafter"/>
</dbReference>
<keyword evidence="7 8" id="KW-0472">Membrane</keyword>
<feature type="transmembrane region" description="Helical" evidence="8">
    <location>
        <begin position="20"/>
        <end position="39"/>
    </location>
</feature>
<dbReference type="OrthoDB" id="44756at2759"/>
<protein>
    <recommendedName>
        <fullName evidence="8">Membrane magnesium transporter</fullName>
    </recommendedName>
</protein>
<keyword evidence="8" id="KW-0813">Transport</keyword>
<name>A0A7R8WPL8_9CRUS</name>
<reference evidence="9" key="1">
    <citation type="submission" date="2020-11" db="EMBL/GenBank/DDBJ databases">
        <authorList>
            <person name="Tran Van P."/>
        </authorList>
    </citation>
    <scope>NUCLEOTIDE SEQUENCE</scope>
</reference>
<evidence type="ECO:0000256" key="7">
    <source>
        <dbReference type="ARBA" id="ARBA00023136"/>
    </source>
</evidence>
<comment type="function">
    <text evidence="8">Part of the endoplasmic reticulum membrane protein complex (EMC) that enables the energy-independent insertion into endoplasmic reticulum membranes of newly synthesized membrane proteins. May be involved in Mg(2+) transport.</text>
</comment>
<dbReference type="GO" id="GO:0031901">
    <property type="term" value="C:early endosome membrane"/>
    <property type="evidence" value="ECO:0007669"/>
    <property type="project" value="UniProtKB-SubCell"/>
</dbReference>
<evidence type="ECO:0000256" key="3">
    <source>
        <dbReference type="ARBA" id="ARBA00011276"/>
    </source>
</evidence>
<gene>
    <name evidence="9" type="ORF">CTOB1V02_LOCUS10255</name>
</gene>
<evidence type="ECO:0000256" key="1">
    <source>
        <dbReference type="ARBA" id="ARBA00004477"/>
    </source>
</evidence>
<dbReference type="InterPro" id="IPR018937">
    <property type="entry name" value="MMgT"/>
</dbReference>
<dbReference type="PANTHER" id="PTHR21181:SF7">
    <property type="entry name" value="ER MEMBRANE PROTEIN COMPLEX SUBUNIT 5"/>
    <property type="match status" value="1"/>
</dbReference>
<dbReference type="GO" id="GO:0072546">
    <property type="term" value="C:EMC complex"/>
    <property type="evidence" value="ECO:0007669"/>
    <property type="project" value="UniProtKB-UniRule"/>
</dbReference>
<evidence type="ECO:0000256" key="4">
    <source>
        <dbReference type="ARBA" id="ARBA00022692"/>
    </source>
</evidence>
<keyword evidence="8" id="KW-0967">Endosome</keyword>
<dbReference type="GO" id="GO:0005886">
    <property type="term" value="C:plasma membrane"/>
    <property type="evidence" value="ECO:0007669"/>
    <property type="project" value="TreeGrafter"/>
</dbReference>
<dbReference type="PANTHER" id="PTHR21181">
    <property type="match status" value="1"/>
</dbReference>
<dbReference type="Pfam" id="PF10270">
    <property type="entry name" value="MMgT"/>
    <property type="match status" value="1"/>
</dbReference>
<comment type="similarity">
    <text evidence="2 8">Belongs to the membrane magnesium transporter (TC 1.A.67) family.</text>
</comment>
<proteinExistence type="inferred from homology"/>
<dbReference type="AlphaFoldDB" id="A0A7R8WPL8"/>
<accession>A0A7R8WPL8</accession>
<evidence type="ECO:0000256" key="2">
    <source>
        <dbReference type="ARBA" id="ARBA00006109"/>
    </source>
</evidence>
<sequence length="115" mass="12816">MTWEALPTYSADFSSNMGGSMITNGFVVIGILSLFHAAYSAAQHRSYLRLVGIEESALPIDITIQALLSMMITMYGRSEMGSETVEYLKQRFFSTRLYQKKVAVIEGGRHQARAV</sequence>
<keyword evidence="8" id="KW-0460">Magnesium</keyword>